<dbReference type="Gramene" id="TVU11948">
    <property type="protein sequence ID" value="TVU11948"/>
    <property type="gene ID" value="EJB05_45560"/>
</dbReference>
<feature type="compositionally biased region" description="Basic and acidic residues" evidence="1">
    <location>
        <begin position="50"/>
        <end position="61"/>
    </location>
</feature>
<dbReference type="SUPFAM" id="SSF52047">
    <property type="entry name" value="RNI-like"/>
    <property type="match status" value="1"/>
</dbReference>
<dbReference type="InterPro" id="IPR006566">
    <property type="entry name" value="FBD"/>
</dbReference>
<accession>A0A5J9TM24</accession>
<reference evidence="4 5" key="1">
    <citation type="journal article" date="2019" name="Sci. Rep.">
        <title>A high-quality genome of Eragrostis curvula grass provides insights into Poaceae evolution and supports new strategies to enhance forage quality.</title>
        <authorList>
            <person name="Carballo J."/>
            <person name="Santos B.A.C.M."/>
            <person name="Zappacosta D."/>
            <person name="Garbus I."/>
            <person name="Selva J.P."/>
            <person name="Gallo C.A."/>
            <person name="Diaz A."/>
            <person name="Albertini E."/>
            <person name="Caccamo M."/>
            <person name="Echenique V."/>
        </authorList>
    </citation>
    <scope>NUCLEOTIDE SEQUENCE [LARGE SCALE GENOMIC DNA]</scope>
    <source>
        <strain evidence="5">cv. Victoria</strain>
        <tissue evidence="4">Leaf</tissue>
    </source>
</reference>
<dbReference type="Proteomes" id="UP000324897">
    <property type="component" value="Chromosome 3"/>
</dbReference>
<dbReference type="InterPro" id="IPR036047">
    <property type="entry name" value="F-box-like_dom_sf"/>
</dbReference>
<proteinExistence type="predicted"/>
<dbReference type="SUPFAM" id="SSF81383">
    <property type="entry name" value="F-box domain"/>
    <property type="match status" value="1"/>
</dbReference>
<feature type="compositionally biased region" description="Low complexity" evidence="1">
    <location>
        <begin position="1"/>
        <end position="10"/>
    </location>
</feature>
<feature type="domain" description="F-box/LRR-repeat protein 15/At3g58940/PEG3-like LRR" evidence="3">
    <location>
        <begin position="162"/>
        <end position="382"/>
    </location>
</feature>
<dbReference type="Gene3D" id="3.80.10.10">
    <property type="entry name" value="Ribonuclease Inhibitor"/>
    <property type="match status" value="1"/>
</dbReference>
<evidence type="ECO:0000313" key="4">
    <source>
        <dbReference type="EMBL" id="TVU11948.1"/>
    </source>
</evidence>
<keyword evidence="5" id="KW-1185">Reference proteome</keyword>
<dbReference type="InterPro" id="IPR032675">
    <property type="entry name" value="LRR_dom_sf"/>
</dbReference>
<sequence>METEAAAAPAAKKRRTEPHAGREPEAFLSPEPHEPLPPADAPHSGLTRGPEPEGSHGHEPPRGAGGEEEDGVDRIGLLPDAVLGDIISLLPTKDGIRTQTLATRWRRLWRSAPLNLDCGGGGLHEDGEVQASLISRILEAHPGPARRLSVPVLHLHRRPSTVDDWLSSAALDNLQELEFDIGNKYFRPTPGVSLPASAFRFSATLRVVSISKCHISDSAVGALSFPQLRQLGLRRVEISEGSLNSIISSSPVLEYLMLYYIEGLHTIRINSPSLVSIGFYFDSNNLIIEDAPSLQRLLPLEDRTVVHISVISAPRLETLGISDILSKSKCTFGTTILQDLGIVRFATEMQSVKILALSIFELNLDTVINLMRCFPCVEKLYIQKSCWFKGKNLWRRKHRDLVRCLDLRMKKVVFGNYRGIRSEVNFATFFVLNAKMLELVRFECGISANSNEFVARQHRLLQLEKRASKDAQFHFTKYCERPPHIKHVSDLSKADPFECGSMCVR</sequence>
<dbReference type="Pfam" id="PF24758">
    <property type="entry name" value="LRR_At5g56370"/>
    <property type="match status" value="1"/>
</dbReference>
<protein>
    <submittedName>
        <fullName evidence="4">Uncharacterized protein</fullName>
    </submittedName>
</protein>
<dbReference type="InterPro" id="IPR055411">
    <property type="entry name" value="LRR_FXL15/At3g58940/PEG3-like"/>
</dbReference>
<evidence type="ECO:0000256" key="1">
    <source>
        <dbReference type="SAM" id="MobiDB-lite"/>
    </source>
</evidence>
<dbReference type="InterPro" id="IPR055302">
    <property type="entry name" value="F-box_dom-containing"/>
</dbReference>
<evidence type="ECO:0000259" key="3">
    <source>
        <dbReference type="Pfam" id="PF24758"/>
    </source>
</evidence>
<organism evidence="4 5">
    <name type="scientific">Eragrostis curvula</name>
    <name type="common">weeping love grass</name>
    <dbReference type="NCBI Taxonomy" id="38414"/>
    <lineage>
        <taxon>Eukaryota</taxon>
        <taxon>Viridiplantae</taxon>
        <taxon>Streptophyta</taxon>
        <taxon>Embryophyta</taxon>
        <taxon>Tracheophyta</taxon>
        <taxon>Spermatophyta</taxon>
        <taxon>Magnoliopsida</taxon>
        <taxon>Liliopsida</taxon>
        <taxon>Poales</taxon>
        <taxon>Poaceae</taxon>
        <taxon>PACMAD clade</taxon>
        <taxon>Chloridoideae</taxon>
        <taxon>Eragrostideae</taxon>
        <taxon>Eragrostidinae</taxon>
        <taxon>Eragrostis</taxon>
    </lineage>
</organism>
<gene>
    <name evidence="4" type="ORF">EJB05_45560</name>
</gene>
<dbReference type="Pfam" id="PF08387">
    <property type="entry name" value="FBD"/>
    <property type="match status" value="1"/>
</dbReference>
<evidence type="ECO:0000313" key="5">
    <source>
        <dbReference type="Proteomes" id="UP000324897"/>
    </source>
</evidence>
<comment type="caution">
    <text evidence="4">The sequence shown here is derived from an EMBL/GenBank/DDBJ whole genome shotgun (WGS) entry which is preliminary data.</text>
</comment>
<dbReference type="EMBL" id="RWGY01000039">
    <property type="protein sequence ID" value="TVU11948.1"/>
    <property type="molecule type" value="Genomic_DNA"/>
</dbReference>
<dbReference type="AlphaFoldDB" id="A0A5J9TM24"/>
<feature type="region of interest" description="Disordered" evidence="1">
    <location>
        <begin position="1"/>
        <end position="72"/>
    </location>
</feature>
<dbReference type="PANTHER" id="PTHR32141:SF179">
    <property type="entry name" value="F-BOX DOMAIN-CONTAINING PROTEIN"/>
    <property type="match status" value="1"/>
</dbReference>
<name>A0A5J9TM24_9POAL</name>
<dbReference type="PANTHER" id="PTHR32141">
    <property type="match status" value="1"/>
</dbReference>
<evidence type="ECO:0000259" key="2">
    <source>
        <dbReference type="Pfam" id="PF08387"/>
    </source>
</evidence>
<dbReference type="OrthoDB" id="1939276at2759"/>
<dbReference type="InterPro" id="IPR053781">
    <property type="entry name" value="F-box_AtFBL13-like"/>
</dbReference>
<dbReference type="CDD" id="cd22160">
    <property type="entry name" value="F-box_AtFBL13-like"/>
    <property type="match status" value="1"/>
</dbReference>
<feature type="domain" description="FBD" evidence="2">
    <location>
        <begin position="401"/>
        <end position="438"/>
    </location>
</feature>